<proteinExistence type="inferred from homology"/>
<gene>
    <name evidence="20" type="ORF">BgAZ_500120</name>
</gene>
<accession>A0AAD8LFL5</accession>
<dbReference type="Pfam" id="PF10396">
    <property type="entry name" value="TrmE_N"/>
    <property type="match status" value="1"/>
</dbReference>
<feature type="domain" description="Manganese/iron superoxide dismutase N-terminal" evidence="15">
    <location>
        <begin position="400"/>
        <end position="490"/>
    </location>
</feature>
<dbReference type="CDD" id="cd04164">
    <property type="entry name" value="trmE"/>
    <property type="match status" value="1"/>
</dbReference>
<dbReference type="SUPFAM" id="SSF46609">
    <property type="entry name" value="Fe,Mn superoxide dismutase (SOD), N-terminal domain"/>
    <property type="match status" value="1"/>
</dbReference>
<dbReference type="GO" id="GO:0002098">
    <property type="term" value="P:tRNA wobble uridine modification"/>
    <property type="evidence" value="ECO:0007669"/>
    <property type="project" value="TreeGrafter"/>
</dbReference>
<organism evidence="20 21">
    <name type="scientific">Babesia gibsoni</name>
    <dbReference type="NCBI Taxonomy" id="33632"/>
    <lineage>
        <taxon>Eukaryota</taxon>
        <taxon>Sar</taxon>
        <taxon>Alveolata</taxon>
        <taxon>Apicomplexa</taxon>
        <taxon>Aconoidasida</taxon>
        <taxon>Piroplasmida</taxon>
        <taxon>Babesiidae</taxon>
        <taxon>Babesia</taxon>
    </lineage>
</organism>
<dbReference type="Proteomes" id="UP001230268">
    <property type="component" value="Unassembled WGS sequence"/>
</dbReference>
<dbReference type="Pfam" id="PF12631">
    <property type="entry name" value="MnmE_helical"/>
    <property type="match status" value="1"/>
</dbReference>
<dbReference type="HAMAP" id="MF_00379">
    <property type="entry name" value="GTPase_MnmE"/>
    <property type="match status" value="1"/>
</dbReference>
<sequence length="1109" mass="123550">MKFRGEFQIENLHHFVGCLMCFRKLTAEVKGKKGTEASMNGVIRITQNAFSVVAQTTFLTDGVLEIRMDDLFRTPFTFESAEDGVIALDVSINGLYETLSAAVSSNNATLKLKRDNDQTTLSVTFPDPAYPSISITLDIAIKLSDSYDTRFSLVPKALHCTSYVGFTRFQGILCFLESANKIGNELAEFELYPLQEDPNAVPVVLKQEESEDPELTKSKRPIKAEEKIDPWLQQEFYIAHAVDEPFGDVVLHSQACLKLRSPGLLADLETVISGVKYLILKSAIDAGIDAEFRPKTVLRTEAVYAICKNAVESIVFNKNQSMLLLAVPDDYANSEELPDGFHGAQSPPVFTVIENGYYNAGNSCTAHRPRHILLDPRAGAKVRSSLNSIHSSDGGHVEPFKLLDLPYGMGDLAPQISEETVRFHYLKHHAGYVKKLNGEPALQVTHCLDFAREDPSLAKKTLEEVVKSSQGAVYNMAAQIWNHDFYWLGMTPQSSIERAPNVKGIIDKTFGSIQEFKAKVVSMAAGHFGSGWVWLIYDKVTNTFKLVATKDADNPLRTLMAYPVLVVDVWEHAYYIDYRNDKAKYTEAWFEKINWERVEQLLATGHIQSSIQAQRGGYTVYGLSSAIPDGGCGVAITRISGDQSLRVLELLTTNRTQHEEGIRGEFQCYDRMATLRSIYTHSNDEPIDKAITIYFKAPNSFTGEDVVEIHTHGSKAIVAHLFDALRHFSTEHGLLLRQAERGEFTRRAFYNGKLDLTQAEALRDVIGAETRLSMQNAVLKLRGGLTNLYTSWAEKLRKALALVEAKIDFEEQASTDIQIAKHEAEDIKAHLIQLLSEIKDKIEDEKGELLSSSMSVAFVGPPNAGKSTLLNTICNRDVAIVADLPGTTRDIIQVPYDLYGIKANIIDTAGIRIPTNGSHDDPHWEIENVGIHRALERISDVDLAVFLYDHTNACSSQTSLDIVRQHIPPDCILIVCVSKGDLLDGNRVSDVMEEIRISNPDIRHPILLISTSKMDSVDRLMNAINKYAKDKLPVIKAEPLITDARHKSHLGRVVHEIQNALTTLSGQQPDLEIIAENMREAITQVAYIVGEQTNEEILDEIFNTFCIGK</sequence>
<dbReference type="Pfam" id="PF02777">
    <property type="entry name" value="Sod_Fe_C"/>
    <property type="match status" value="1"/>
</dbReference>
<dbReference type="InterPro" id="IPR036314">
    <property type="entry name" value="SOD_C_sf"/>
</dbReference>
<dbReference type="Gene3D" id="1.20.120.430">
    <property type="entry name" value="tRNA modification GTPase MnmE domain 2"/>
    <property type="match status" value="1"/>
</dbReference>
<evidence type="ECO:0000256" key="2">
    <source>
        <dbReference type="ARBA" id="ARBA00008714"/>
    </source>
</evidence>
<evidence type="ECO:0000256" key="14">
    <source>
        <dbReference type="RuleBase" id="RU003313"/>
    </source>
</evidence>
<evidence type="ECO:0000259" key="15">
    <source>
        <dbReference type="Pfam" id="PF00081"/>
    </source>
</evidence>
<evidence type="ECO:0000313" key="21">
    <source>
        <dbReference type="Proteomes" id="UP001230268"/>
    </source>
</evidence>
<evidence type="ECO:0000256" key="13">
    <source>
        <dbReference type="ARBA" id="ARBA00029867"/>
    </source>
</evidence>
<dbReference type="InterPro" id="IPR025867">
    <property type="entry name" value="MnmE_helical"/>
</dbReference>
<dbReference type="PANTHER" id="PTHR42714:SF2">
    <property type="entry name" value="TRNA MODIFICATION GTPASE GTPBP3, MITOCHONDRIAL"/>
    <property type="match status" value="1"/>
</dbReference>
<feature type="domain" description="GTP-binding protein TrmE N-terminal" evidence="18">
    <location>
        <begin position="619"/>
        <end position="753"/>
    </location>
</feature>
<comment type="similarity">
    <text evidence="2">Belongs to the iron/manganese superoxide dismutase family.</text>
</comment>
<dbReference type="InterPro" id="IPR031168">
    <property type="entry name" value="G_TrmE"/>
</dbReference>
<dbReference type="InterPro" id="IPR027417">
    <property type="entry name" value="P-loop_NTPase"/>
</dbReference>
<dbReference type="SUPFAM" id="SSF52540">
    <property type="entry name" value="P-loop containing nucleoside triphosphate hydrolases"/>
    <property type="match status" value="1"/>
</dbReference>
<dbReference type="PRINTS" id="PR01703">
    <property type="entry name" value="MNSODISMTASE"/>
</dbReference>
<dbReference type="InterPro" id="IPR036324">
    <property type="entry name" value="Mn/Fe_SOD_N_sf"/>
</dbReference>
<reference evidence="20" key="1">
    <citation type="submission" date="2023-08" db="EMBL/GenBank/DDBJ databases">
        <title>Draft sequence of the Babesia gibsoni genome.</title>
        <authorList>
            <person name="Yamagishi J.Y."/>
            <person name="Xuan X.X."/>
        </authorList>
    </citation>
    <scope>NUCLEOTIDE SEQUENCE</scope>
    <source>
        <strain evidence="20">Azabu</strain>
    </source>
</reference>
<dbReference type="GO" id="GO:0005737">
    <property type="term" value="C:cytoplasm"/>
    <property type="evidence" value="ECO:0007669"/>
    <property type="project" value="TreeGrafter"/>
</dbReference>
<comment type="subunit">
    <text evidence="4">Homodimer.</text>
</comment>
<evidence type="ECO:0000256" key="4">
    <source>
        <dbReference type="ARBA" id="ARBA00011738"/>
    </source>
</evidence>
<dbReference type="SUPFAM" id="SSF54719">
    <property type="entry name" value="Fe,Mn superoxide dismutase (SOD), C-terminal domain"/>
    <property type="match status" value="1"/>
</dbReference>
<evidence type="ECO:0000259" key="18">
    <source>
        <dbReference type="Pfam" id="PF10396"/>
    </source>
</evidence>
<evidence type="ECO:0000256" key="6">
    <source>
        <dbReference type="ARBA" id="ARBA00014767"/>
    </source>
</evidence>
<keyword evidence="10" id="KW-0560">Oxidoreductase</keyword>
<feature type="domain" description="Manganese/iron superoxide dismutase C-terminal" evidence="17">
    <location>
        <begin position="502"/>
        <end position="600"/>
    </location>
</feature>
<evidence type="ECO:0000259" key="19">
    <source>
        <dbReference type="Pfam" id="PF12631"/>
    </source>
</evidence>
<feature type="domain" description="G" evidence="16">
    <location>
        <begin position="856"/>
        <end position="958"/>
    </location>
</feature>
<dbReference type="InterPro" id="IPR019833">
    <property type="entry name" value="Mn/Fe_SOD_BS"/>
</dbReference>
<dbReference type="InterPro" id="IPR006073">
    <property type="entry name" value="GTP-bd"/>
</dbReference>
<dbReference type="GO" id="GO:0003924">
    <property type="term" value="F:GTPase activity"/>
    <property type="evidence" value="ECO:0007669"/>
    <property type="project" value="InterPro"/>
</dbReference>
<dbReference type="GO" id="GO:0046872">
    <property type="term" value="F:metal ion binding"/>
    <property type="evidence" value="ECO:0007669"/>
    <property type="project" value="UniProtKB-KW"/>
</dbReference>
<dbReference type="InterPro" id="IPR019831">
    <property type="entry name" value="Mn/Fe_SOD_N"/>
</dbReference>
<dbReference type="NCBIfam" id="TIGR00450">
    <property type="entry name" value="mnmE_trmE_thdF"/>
    <property type="match status" value="1"/>
</dbReference>
<keyword evidence="12 14" id="KW-0342">GTP-binding</keyword>
<keyword evidence="21" id="KW-1185">Reference proteome</keyword>
<evidence type="ECO:0000256" key="10">
    <source>
        <dbReference type="ARBA" id="ARBA00023002"/>
    </source>
</evidence>
<dbReference type="SUPFAM" id="SSF116878">
    <property type="entry name" value="TrmE connector domain"/>
    <property type="match status" value="1"/>
</dbReference>
<evidence type="ECO:0000256" key="7">
    <source>
        <dbReference type="ARBA" id="ARBA00022694"/>
    </source>
</evidence>
<dbReference type="GO" id="GO:0030896">
    <property type="term" value="C:checkpoint clamp complex"/>
    <property type="evidence" value="ECO:0007669"/>
    <property type="project" value="InterPro"/>
</dbReference>
<dbReference type="InterPro" id="IPR004520">
    <property type="entry name" value="GTPase_MnmE"/>
</dbReference>
<dbReference type="GO" id="GO:0030488">
    <property type="term" value="P:tRNA methylation"/>
    <property type="evidence" value="ECO:0007669"/>
    <property type="project" value="TreeGrafter"/>
</dbReference>
<dbReference type="PANTHER" id="PTHR42714">
    <property type="entry name" value="TRNA MODIFICATION GTPASE GTPBP3"/>
    <property type="match status" value="1"/>
</dbReference>
<dbReference type="GO" id="GO:0000077">
    <property type="term" value="P:DNA damage checkpoint signaling"/>
    <property type="evidence" value="ECO:0007669"/>
    <property type="project" value="InterPro"/>
</dbReference>
<dbReference type="InterPro" id="IPR005225">
    <property type="entry name" value="Small_GTP-bd"/>
</dbReference>
<dbReference type="PROSITE" id="PS00088">
    <property type="entry name" value="SOD_MN"/>
    <property type="match status" value="1"/>
</dbReference>
<protein>
    <recommendedName>
        <fullName evidence="6">Superoxide dismutase [Fe]</fullName>
        <ecNumber evidence="5">1.15.1.1</ecNumber>
    </recommendedName>
    <alternativeName>
        <fullName evidence="13">FeSOD</fullName>
    </alternativeName>
</protein>
<evidence type="ECO:0000259" key="17">
    <source>
        <dbReference type="Pfam" id="PF02777"/>
    </source>
</evidence>
<dbReference type="InterPro" id="IPR027368">
    <property type="entry name" value="MnmE_dom2"/>
</dbReference>
<dbReference type="Gene3D" id="1.10.287.990">
    <property type="entry name" value="Fe,Mn superoxide dismutase (SOD) domain"/>
    <property type="match status" value="1"/>
</dbReference>
<dbReference type="Pfam" id="PF04005">
    <property type="entry name" value="Hus1"/>
    <property type="match status" value="1"/>
</dbReference>
<keyword evidence="7 14" id="KW-0819">tRNA processing</keyword>
<evidence type="ECO:0000256" key="11">
    <source>
        <dbReference type="ARBA" id="ARBA00023004"/>
    </source>
</evidence>
<dbReference type="InterPro" id="IPR001189">
    <property type="entry name" value="Mn/Fe_SOD"/>
</dbReference>
<comment type="caution">
    <text evidence="20">The sequence shown here is derived from an EMBL/GenBank/DDBJ whole genome shotgun (WGS) entry which is preliminary data.</text>
</comment>
<keyword evidence="8" id="KW-0479">Metal-binding</keyword>
<dbReference type="CDD" id="cd14858">
    <property type="entry name" value="TrmE_N"/>
    <property type="match status" value="1"/>
</dbReference>
<dbReference type="GO" id="GO:0005525">
    <property type="term" value="F:GTP binding"/>
    <property type="evidence" value="ECO:0007669"/>
    <property type="project" value="UniProtKB-KW"/>
</dbReference>
<dbReference type="InterPro" id="IPR019832">
    <property type="entry name" value="Mn/Fe_SOD_C"/>
</dbReference>
<keyword evidence="9 14" id="KW-0547">Nucleotide-binding</keyword>
<evidence type="ECO:0000259" key="16">
    <source>
        <dbReference type="Pfam" id="PF01926"/>
    </source>
</evidence>
<dbReference type="AlphaFoldDB" id="A0AAD8LFL5"/>
<dbReference type="InterPro" id="IPR018948">
    <property type="entry name" value="GTP-bd_TrmE_N"/>
</dbReference>
<evidence type="ECO:0000256" key="3">
    <source>
        <dbReference type="ARBA" id="ARBA00011043"/>
    </source>
</evidence>
<comment type="similarity">
    <text evidence="3 14">Belongs to the TRAFAC class TrmE-Era-EngA-EngB-Septin-like GTPase superfamily. TrmE GTPase family.</text>
</comment>
<dbReference type="Gene3D" id="3.70.10.10">
    <property type="match status" value="1"/>
</dbReference>
<keyword evidence="11" id="KW-0408">Iron</keyword>
<dbReference type="GO" id="GO:0004784">
    <property type="term" value="F:superoxide dismutase activity"/>
    <property type="evidence" value="ECO:0007669"/>
    <property type="project" value="UniProtKB-EC"/>
</dbReference>
<evidence type="ECO:0000313" key="20">
    <source>
        <dbReference type="EMBL" id="KAK1441680.1"/>
    </source>
</evidence>
<name>A0AAD8LFL5_BABGI</name>
<evidence type="ECO:0000256" key="9">
    <source>
        <dbReference type="ARBA" id="ARBA00022741"/>
    </source>
</evidence>
<dbReference type="Gene3D" id="3.55.40.20">
    <property type="entry name" value="Iron/manganese superoxide dismutase, C-terminal domain"/>
    <property type="match status" value="1"/>
</dbReference>
<dbReference type="Pfam" id="PF00081">
    <property type="entry name" value="Sod_Fe_N"/>
    <property type="match status" value="1"/>
</dbReference>
<dbReference type="Gene3D" id="3.40.50.300">
    <property type="entry name" value="P-loop containing nucleotide triphosphate hydrolases"/>
    <property type="match status" value="1"/>
</dbReference>
<dbReference type="InterPro" id="IPR007150">
    <property type="entry name" value="HUS1/Mec3"/>
</dbReference>
<dbReference type="InterPro" id="IPR027266">
    <property type="entry name" value="TrmE/GcvT-like"/>
</dbReference>
<dbReference type="EC" id="1.15.1.1" evidence="5"/>
<dbReference type="Pfam" id="PF01926">
    <property type="entry name" value="MMR_HSR1"/>
    <property type="match status" value="1"/>
</dbReference>
<comment type="cofactor">
    <cofactor evidence="1">
        <name>Fe cation</name>
        <dbReference type="ChEBI" id="CHEBI:24875"/>
    </cofactor>
</comment>
<dbReference type="Gene3D" id="3.30.1360.120">
    <property type="entry name" value="Probable tRNA modification gtpase trme, domain 1"/>
    <property type="match status" value="1"/>
</dbReference>
<dbReference type="NCBIfam" id="TIGR00231">
    <property type="entry name" value="small_GTP"/>
    <property type="match status" value="1"/>
</dbReference>
<evidence type="ECO:0000256" key="12">
    <source>
        <dbReference type="ARBA" id="ARBA00023134"/>
    </source>
</evidence>
<evidence type="ECO:0000256" key="8">
    <source>
        <dbReference type="ARBA" id="ARBA00022723"/>
    </source>
</evidence>
<evidence type="ECO:0000256" key="5">
    <source>
        <dbReference type="ARBA" id="ARBA00012682"/>
    </source>
</evidence>
<feature type="domain" description="MnmE helical" evidence="19">
    <location>
        <begin position="756"/>
        <end position="1106"/>
    </location>
</feature>
<evidence type="ECO:0000256" key="1">
    <source>
        <dbReference type="ARBA" id="ARBA00001962"/>
    </source>
</evidence>
<dbReference type="EMBL" id="JAVEPI010000005">
    <property type="protein sequence ID" value="KAK1441680.1"/>
    <property type="molecule type" value="Genomic_DNA"/>
</dbReference>
<dbReference type="NCBIfam" id="NF003661">
    <property type="entry name" value="PRK05291.1-3"/>
    <property type="match status" value="1"/>
</dbReference>